<evidence type="ECO:0000256" key="8">
    <source>
        <dbReference type="ARBA" id="ARBA00023242"/>
    </source>
</evidence>
<evidence type="ECO:0000256" key="5">
    <source>
        <dbReference type="ARBA" id="ARBA00015043"/>
    </source>
</evidence>
<evidence type="ECO:0000256" key="2">
    <source>
        <dbReference type="ARBA" id="ARBA00004496"/>
    </source>
</evidence>
<dbReference type="PANTHER" id="PTHR20531">
    <property type="entry name" value="N-ALPHA-ACETYLTRANSFERASE 40"/>
    <property type="match status" value="1"/>
</dbReference>
<keyword evidence="13" id="KW-1185">Reference proteome</keyword>
<dbReference type="InterPro" id="IPR000182">
    <property type="entry name" value="GNAT_dom"/>
</dbReference>
<dbReference type="PANTHER" id="PTHR20531:SF1">
    <property type="entry name" value="N-ALPHA-ACETYLTRANSFERASE 40"/>
    <property type="match status" value="1"/>
</dbReference>
<evidence type="ECO:0000259" key="12">
    <source>
        <dbReference type="PROSITE" id="PS51186"/>
    </source>
</evidence>
<feature type="domain" description="N-acetyltransferase" evidence="12">
    <location>
        <begin position="83"/>
        <end position="251"/>
    </location>
</feature>
<comment type="catalytic activity">
    <reaction evidence="11">
        <text>N-terminal L-seryl-[histone H4] + acetyl-CoA = N-terminal N(alpha)-acetyl-L-seryl-[histone H4] + CoA + H(+)</text>
        <dbReference type="Rhea" id="RHEA:50596"/>
        <dbReference type="Rhea" id="RHEA-COMP:12740"/>
        <dbReference type="Rhea" id="RHEA-COMP:12743"/>
        <dbReference type="ChEBI" id="CHEBI:15378"/>
        <dbReference type="ChEBI" id="CHEBI:57287"/>
        <dbReference type="ChEBI" id="CHEBI:57288"/>
        <dbReference type="ChEBI" id="CHEBI:64738"/>
        <dbReference type="ChEBI" id="CHEBI:83690"/>
        <dbReference type="EC" id="2.3.1.257"/>
    </reaction>
</comment>
<dbReference type="Proteomes" id="UP000515153">
    <property type="component" value="Unplaced"/>
</dbReference>
<evidence type="ECO:0000256" key="4">
    <source>
        <dbReference type="ARBA" id="ARBA00012950"/>
    </source>
</evidence>
<dbReference type="EC" id="2.3.1.257" evidence="4"/>
<proteinExistence type="inferred from homology"/>
<evidence type="ECO:0000256" key="11">
    <source>
        <dbReference type="ARBA" id="ARBA00049524"/>
    </source>
</evidence>
<evidence type="ECO:0000256" key="9">
    <source>
        <dbReference type="ARBA" id="ARBA00023315"/>
    </source>
</evidence>
<keyword evidence="6" id="KW-0963">Cytoplasm</keyword>
<protein>
    <recommendedName>
        <fullName evidence="5">N-alpha-acetyltransferase 40</fullName>
        <ecNumber evidence="4">2.3.1.257</ecNumber>
    </recommendedName>
</protein>
<dbReference type="GO" id="GO:0005737">
    <property type="term" value="C:cytoplasm"/>
    <property type="evidence" value="ECO:0007669"/>
    <property type="project" value="UniProtKB-SubCell"/>
</dbReference>
<reference evidence="14" key="3">
    <citation type="submission" date="2025-08" db="UniProtKB">
        <authorList>
            <consortium name="RefSeq"/>
        </authorList>
    </citation>
    <scope>IDENTIFICATION</scope>
    <source>
        <strain evidence="14">NI907</strain>
    </source>
</reference>
<dbReference type="RefSeq" id="XP_030980518.1">
    <property type="nucleotide sequence ID" value="XM_031127661.1"/>
</dbReference>
<evidence type="ECO:0000256" key="10">
    <source>
        <dbReference type="ARBA" id="ARBA00047821"/>
    </source>
</evidence>
<dbReference type="GO" id="GO:1990189">
    <property type="term" value="F:protein N-terminal-serine acetyltransferase activity"/>
    <property type="evidence" value="ECO:0007669"/>
    <property type="project" value="UniProtKB-EC"/>
</dbReference>
<accession>A0A6P8B023</accession>
<evidence type="ECO:0000256" key="7">
    <source>
        <dbReference type="ARBA" id="ARBA00022679"/>
    </source>
</evidence>
<gene>
    <name evidence="14" type="ORF">PgNI_07651</name>
</gene>
<dbReference type="GeneID" id="41962570"/>
<keyword evidence="9" id="KW-0012">Acyltransferase</keyword>
<dbReference type="Gene3D" id="3.40.630.30">
    <property type="match status" value="1"/>
</dbReference>
<comment type="similarity">
    <text evidence="3">Belongs to the acetyltransferase family. NAA40 subfamily.</text>
</comment>
<dbReference type="InterPro" id="IPR039949">
    <property type="entry name" value="NAA40"/>
</dbReference>
<keyword evidence="7" id="KW-0808">Transferase</keyword>
<name>A0A6P8B023_PYRGI</name>
<evidence type="ECO:0000313" key="13">
    <source>
        <dbReference type="Proteomes" id="UP000515153"/>
    </source>
</evidence>
<dbReference type="KEGG" id="pgri:PgNI_07651"/>
<reference evidence="14" key="2">
    <citation type="submission" date="2019-10" db="EMBL/GenBank/DDBJ databases">
        <authorList>
            <consortium name="NCBI Genome Project"/>
        </authorList>
    </citation>
    <scope>NUCLEOTIDE SEQUENCE</scope>
    <source>
        <strain evidence="14">NI907</strain>
    </source>
</reference>
<sequence length="251" mass="28500">MFNRRSRAHTDPIEKANRKKDQEFLSTYIQLTLPTIRCRISSLKEEKTNLLFNFPPQHSGGHAQWTNKWRHPKTGDEYGLVLMRAEDMTDPDLTSCLDMIDLTSGQDYRNSSMGWDREGKLAEMKSPGLRYILVRDGGGAIAAFTSFMPTYEEGQPVLYCYEIHLLDRVRKSGLGTLLMGYLCNIASTLPPITKVMLTCFTSNNGARAFYEQMGFVTDDISPRPRVLRGGRETRAPDYLILSKVVERLTCG</sequence>
<organism evidence="13 14">
    <name type="scientific">Pyricularia grisea</name>
    <name type="common">Crabgrass-specific blast fungus</name>
    <name type="synonym">Magnaporthe grisea</name>
    <dbReference type="NCBI Taxonomy" id="148305"/>
    <lineage>
        <taxon>Eukaryota</taxon>
        <taxon>Fungi</taxon>
        <taxon>Dikarya</taxon>
        <taxon>Ascomycota</taxon>
        <taxon>Pezizomycotina</taxon>
        <taxon>Sordariomycetes</taxon>
        <taxon>Sordariomycetidae</taxon>
        <taxon>Magnaporthales</taxon>
        <taxon>Pyriculariaceae</taxon>
        <taxon>Pyricularia</taxon>
    </lineage>
</organism>
<dbReference type="PROSITE" id="PS51186">
    <property type="entry name" value="GNAT"/>
    <property type="match status" value="1"/>
</dbReference>
<dbReference type="SUPFAM" id="SSF55729">
    <property type="entry name" value="Acyl-CoA N-acyltransferases (Nat)"/>
    <property type="match status" value="1"/>
</dbReference>
<dbReference type="InterPro" id="IPR016181">
    <property type="entry name" value="Acyl_CoA_acyltransferase"/>
</dbReference>
<evidence type="ECO:0000256" key="1">
    <source>
        <dbReference type="ARBA" id="ARBA00004123"/>
    </source>
</evidence>
<dbReference type="GO" id="GO:0005634">
    <property type="term" value="C:nucleus"/>
    <property type="evidence" value="ECO:0007669"/>
    <property type="project" value="UniProtKB-SubCell"/>
</dbReference>
<dbReference type="GO" id="GO:0010485">
    <property type="term" value="F:histone H4 acetyltransferase activity"/>
    <property type="evidence" value="ECO:0007669"/>
    <property type="project" value="InterPro"/>
</dbReference>
<evidence type="ECO:0000256" key="6">
    <source>
        <dbReference type="ARBA" id="ARBA00022490"/>
    </source>
</evidence>
<reference evidence="14" key="1">
    <citation type="journal article" date="2019" name="Mol. Biol. Evol.">
        <title>Blast fungal genomes show frequent chromosomal changes, gene gains and losses, and effector gene turnover.</title>
        <authorList>
            <person name="Gomez Luciano L.B."/>
            <person name="Jason Tsai I."/>
            <person name="Chuma I."/>
            <person name="Tosa Y."/>
            <person name="Chen Y.H."/>
            <person name="Li J.Y."/>
            <person name="Li M.Y."/>
            <person name="Jade Lu M.Y."/>
            <person name="Nakayashiki H."/>
            <person name="Li W.H."/>
        </authorList>
    </citation>
    <scope>NUCLEOTIDE SEQUENCE</scope>
    <source>
        <strain evidence="14">NI907</strain>
    </source>
</reference>
<dbReference type="AlphaFoldDB" id="A0A6P8B023"/>
<evidence type="ECO:0000313" key="14">
    <source>
        <dbReference type="RefSeq" id="XP_030980518.1"/>
    </source>
</evidence>
<keyword evidence="8" id="KW-0539">Nucleus</keyword>
<comment type="catalytic activity">
    <reaction evidence="10">
        <text>N-terminal L-seryl-[histone H2A] + acetyl-CoA = N-terminal N(alpha)-acetyl-L-seryl-[histone H2A] + CoA + H(+)</text>
        <dbReference type="Rhea" id="RHEA:50600"/>
        <dbReference type="Rhea" id="RHEA-COMP:12742"/>
        <dbReference type="Rhea" id="RHEA-COMP:12744"/>
        <dbReference type="ChEBI" id="CHEBI:15378"/>
        <dbReference type="ChEBI" id="CHEBI:57287"/>
        <dbReference type="ChEBI" id="CHEBI:57288"/>
        <dbReference type="ChEBI" id="CHEBI:64738"/>
        <dbReference type="ChEBI" id="CHEBI:83690"/>
        <dbReference type="EC" id="2.3.1.257"/>
    </reaction>
</comment>
<evidence type="ECO:0000256" key="3">
    <source>
        <dbReference type="ARBA" id="ARBA00008870"/>
    </source>
</evidence>
<dbReference type="Pfam" id="PF00583">
    <property type="entry name" value="Acetyltransf_1"/>
    <property type="match status" value="1"/>
</dbReference>
<comment type="subcellular location">
    <subcellularLocation>
        <location evidence="2">Cytoplasm</location>
    </subcellularLocation>
    <subcellularLocation>
        <location evidence="1">Nucleus</location>
    </subcellularLocation>
</comment>
<dbReference type="GO" id="GO:0043998">
    <property type="term" value="F:histone H2A acetyltransferase activity"/>
    <property type="evidence" value="ECO:0007669"/>
    <property type="project" value="InterPro"/>
</dbReference>